<evidence type="ECO:0000313" key="8">
    <source>
        <dbReference type="EMBL" id="MFD1262476.1"/>
    </source>
</evidence>
<keyword evidence="9" id="KW-1185">Reference proteome</keyword>
<evidence type="ECO:0000256" key="3">
    <source>
        <dbReference type="ARBA" id="ARBA00023136"/>
    </source>
</evidence>
<name>A0ABW3W979_9RHOO</name>
<keyword evidence="3" id="KW-0472">Membrane</keyword>
<evidence type="ECO:0000256" key="1">
    <source>
        <dbReference type="ARBA" id="ARBA00004459"/>
    </source>
</evidence>
<keyword evidence="4" id="KW-0564">Palmitate</keyword>
<accession>A0ABW3W979</accession>
<gene>
    <name evidence="8" type="ORF">ACFQ4M_02705</name>
</gene>
<evidence type="ECO:0000256" key="6">
    <source>
        <dbReference type="ARBA" id="ARBA00023288"/>
    </source>
</evidence>
<comment type="subcellular location">
    <subcellularLocation>
        <location evidence="1">Cell outer membrane</location>
        <topology evidence="1">Lipid-anchor</topology>
    </subcellularLocation>
</comment>
<dbReference type="EMBL" id="JBHTMC010000002">
    <property type="protein sequence ID" value="MFD1262476.1"/>
    <property type="molecule type" value="Genomic_DNA"/>
</dbReference>
<comment type="caution">
    <text evidence="8">The sequence shown here is derived from an EMBL/GenBank/DDBJ whole genome shotgun (WGS) entry which is preliminary data.</text>
</comment>
<evidence type="ECO:0000256" key="7">
    <source>
        <dbReference type="SAM" id="MobiDB-lite"/>
    </source>
</evidence>
<dbReference type="Pfam" id="PF13627">
    <property type="entry name" value="LptM_cons"/>
    <property type="match status" value="1"/>
</dbReference>
<keyword evidence="5" id="KW-0998">Cell outer membrane</keyword>
<keyword evidence="2" id="KW-0732">Signal</keyword>
<organism evidence="8 9">
    <name type="scientific">Thauera mechernichensis</name>
    <dbReference type="NCBI Taxonomy" id="82788"/>
    <lineage>
        <taxon>Bacteria</taxon>
        <taxon>Pseudomonadati</taxon>
        <taxon>Pseudomonadota</taxon>
        <taxon>Betaproteobacteria</taxon>
        <taxon>Rhodocyclales</taxon>
        <taxon>Zoogloeaceae</taxon>
        <taxon>Thauera</taxon>
    </lineage>
</organism>
<sequence length="55" mass="5632">MRAKLTAIALACALLSACGIKGPLYLPAPGGQAPAGADHNKPIVPADLRPERLIE</sequence>
<protein>
    <submittedName>
        <fullName evidence="8">Lipoprotein</fullName>
    </submittedName>
</protein>
<dbReference type="PROSITE" id="PS51257">
    <property type="entry name" value="PROKAR_LIPOPROTEIN"/>
    <property type="match status" value="1"/>
</dbReference>
<reference evidence="9" key="1">
    <citation type="journal article" date="2019" name="Int. J. Syst. Evol. Microbiol.">
        <title>The Global Catalogue of Microorganisms (GCM) 10K type strain sequencing project: providing services to taxonomists for standard genome sequencing and annotation.</title>
        <authorList>
            <consortium name="The Broad Institute Genomics Platform"/>
            <consortium name="The Broad Institute Genome Sequencing Center for Infectious Disease"/>
            <person name="Wu L."/>
            <person name="Ma J."/>
        </authorList>
    </citation>
    <scope>NUCLEOTIDE SEQUENCE [LARGE SCALE GENOMIC DNA]</scope>
    <source>
        <strain evidence="9">CCUG 48884</strain>
    </source>
</reference>
<dbReference type="RefSeq" id="WP_232431661.1">
    <property type="nucleotide sequence ID" value="NZ_JARQZE010000003.1"/>
</dbReference>
<evidence type="ECO:0000256" key="4">
    <source>
        <dbReference type="ARBA" id="ARBA00023139"/>
    </source>
</evidence>
<evidence type="ECO:0000313" key="9">
    <source>
        <dbReference type="Proteomes" id="UP001597158"/>
    </source>
</evidence>
<dbReference type="Proteomes" id="UP001597158">
    <property type="component" value="Unassembled WGS sequence"/>
</dbReference>
<feature type="region of interest" description="Disordered" evidence="7">
    <location>
        <begin position="31"/>
        <end position="55"/>
    </location>
</feature>
<keyword evidence="6 8" id="KW-0449">Lipoprotein</keyword>
<evidence type="ECO:0000256" key="5">
    <source>
        <dbReference type="ARBA" id="ARBA00023237"/>
    </source>
</evidence>
<dbReference type="NCBIfam" id="NF047847">
    <property type="entry name" value="SS_mature_LptM"/>
    <property type="match status" value="1"/>
</dbReference>
<evidence type="ECO:0000256" key="2">
    <source>
        <dbReference type="ARBA" id="ARBA00022729"/>
    </source>
</evidence>
<proteinExistence type="predicted"/>
<dbReference type="InterPro" id="IPR032831">
    <property type="entry name" value="LptM_cons"/>
</dbReference>